<dbReference type="Proteomes" id="UP000199029">
    <property type="component" value="Unassembled WGS sequence"/>
</dbReference>
<accession>A0A1I5YSS7</accession>
<feature type="transmembrane region" description="Helical" evidence="1">
    <location>
        <begin position="139"/>
        <end position="159"/>
    </location>
</feature>
<dbReference type="AlphaFoldDB" id="A0A1I5YSS7"/>
<dbReference type="InterPro" id="IPR018723">
    <property type="entry name" value="DUF2254_membrane"/>
</dbReference>
<protein>
    <submittedName>
        <fullName evidence="2">Uncharacterized membrane protein</fullName>
    </submittedName>
</protein>
<dbReference type="OrthoDB" id="2955631at2"/>
<keyword evidence="3" id="KW-1185">Reference proteome</keyword>
<feature type="transmembrane region" description="Helical" evidence="1">
    <location>
        <begin position="108"/>
        <end position="127"/>
    </location>
</feature>
<evidence type="ECO:0000256" key="1">
    <source>
        <dbReference type="SAM" id="Phobius"/>
    </source>
</evidence>
<evidence type="ECO:0000313" key="3">
    <source>
        <dbReference type="Proteomes" id="UP000199029"/>
    </source>
</evidence>
<feature type="transmembrane region" description="Helical" evidence="1">
    <location>
        <begin position="15"/>
        <end position="36"/>
    </location>
</feature>
<sequence length="454" mass="49329">MNRLRLAWSNVNSSLWFVPTLMVTAASGLAYGLVMLDDSIEHEWLQDYPMLFGAGADGARGMLTAIASSMITVAGLIFSLTLATLAQVSSQYTPRVLRNFMGDRANQLVLGFFVSIFVYCLIVLRTIRGGDEGKFIPSLAVAGGLVLALVSIGVLIFFIHHIASSIQASTIIARAAAETQGALENLFPEQLGQEATASEATDWRETDHQWHAILALRSGYVQDVDNEGLLDFAREINGVVRMERSIGSFVAQEAPLVSVARYDGQPFGTPDEKTRQRLCGTYGIGDLRTIDQDLGFGFRQLVDIALKALSPGVNDTTTAILCVDQLGALLSLLADRKLNEPLRSEGGRVRVVARSPTFATYTGLAFDQVRSSAEGNVAVLLRLLTAIETVARRTSSEDRLATLQQQADRVRKQADAMLQFEHDKQDVFARYLAVGNTIKAAAQSKKPSPEGKGF</sequence>
<reference evidence="3" key="1">
    <citation type="submission" date="2016-10" db="EMBL/GenBank/DDBJ databases">
        <authorList>
            <person name="Varghese N."/>
            <person name="Submissions S."/>
        </authorList>
    </citation>
    <scope>NUCLEOTIDE SEQUENCE [LARGE SCALE GENOMIC DNA]</scope>
    <source>
        <strain evidence="3">OR362-8,ATCC BAA-1266,JCM 13504</strain>
    </source>
</reference>
<organism evidence="2 3">
    <name type="scientific">Hymenobacter arizonensis</name>
    <name type="common">Siccationidurans arizonensis</name>
    <dbReference type="NCBI Taxonomy" id="1227077"/>
    <lineage>
        <taxon>Bacteria</taxon>
        <taxon>Pseudomonadati</taxon>
        <taxon>Bacteroidota</taxon>
        <taxon>Cytophagia</taxon>
        <taxon>Cytophagales</taxon>
        <taxon>Hymenobacteraceae</taxon>
        <taxon>Hymenobacter</taxon>
    </lineage>
</organism>
<gene>
    <name evidence="2" type="ORF">SAMN04515668_2422</name>
</gene>
<keyword evidence="1" id="KW-0812">Transmembrane</keyword>
<keyword evidence="1" id="KW-1133">Transmembrane helix</keyword>
<proteinExistence type="predicted"/>
<name>A0A1I5YSS7_HYMAR</name>
<dbReference type="STRING" id="1227077.SAMN04515668_2422"/>
<dbReference type="RefSeq" id="WP_092673241.1">
    <property type="nucleotide sequence ID" value="NZ_FOXS01000003.1"/>
</dbReference>
<dbReference type="EMBL" id="FOXS01000003">
    <property type="protein sequence ID" value="SFQ47354.1"/>
    <property type="molecule type" value="Genomic_DNA"/>
</dbReference>
<dbReference type="Pfam" id="PF10011">
    <property type="entry name" value="DUF2254"/>
    <property type="match status" value="1"/>
</dbReference>
<evidence type="ECO:0000313" key="2">
    <source>
        <dbReference type="EMBL" id="SFQ47354.1"/>
    </source>
</evidence>
<keyword evidence="1" id="KW-0472">Membrane</keyword>
<feature type="transmembrane region" description="Helical" evidence="1">
    <location>
        <begin position="70"/>
        <end position="88"/>
    </location>
</feature>